<dbReference type="InterPro" id="IPR053749">
    <property type="entry name" value="TA_system-associated_sf"/>
</dbReference>
<proteinExistence type="predicted"/>
<dbReference type="AlphaFoldDB" id="A0A850ESL4"/>
<feature type="signal peptide" evidence="1">
    <location>
        <begin position="1"/>
        <end position="25"/>
    </location>
</feature>
<protein>
    <recommendedName>
        <fullName evidence="4">IseA DL-endopeptidase inhibitor</fullName>
    </recommendedName>
</protein>
<dbReference type="Pfam" id="PF16800">
    <property type="entry name" value="Endopep_inhib"/>
    <property type="match status" value="1"/>
</dbReference>
<dbReference type="RefSeq" id="WP_175371516.1">
    <property type="nucleotide sequence ID" value="NZ_JABWCS010000205.1"/>
</dbReference>
<evidence type="ECO:0008006" key="4">
    <source>
        <dbReference type="Google" id="ProtNLM"/>
    </source>
</evidence>
<reference evidence="2" key="1">
    <citation type="submission" date="2020-06" db="EMBL/GenBank/DDBJ databases">
        <title>Paenibacillus sp. nov., isolated from soil.</title>
        <authorList>
            <person name="Seo Y.L."/>
        </authorList>
    </citation>
    <scope>NUCLEOTIDE SEQUENCE [LARGE SCALE GENOMIC DNA]</scope>
    <source>
        <strain evidence="2">JW14</strain>
    </source>
</reference>
<organism evidence="2 3">
    <name type="scientific">Paenibacillus agri</name>
    <dbReference type="NCBI Taxonomy" id="2744309"/>
    <lineage>
        <taxon>Bacteria</taxon>
        <taxon>Bacillati</taxon>
        <taxon>Bacillota</taxon>
        <taxon>Bacilli</taxon>
        <taxon>Bacillales</taxon>
        <taxon>Paenibacillaceae</taxon>
        <taxon>Paenibacillus</taxon>
    </lineage>
</organism>
<keyword evidence="1" id="KW-0732">Signal</keyword>
<evidence type="ECO:0000256" key="1">
    <source>
        <dbReference type="SAM" id="SignalP"/>
    </source>
</evidence>
<sequence>MNKKWMIGTLALSLGLLSAGGGAIAASTPTANTIAKTVGASIPGKEGPATINNLTEKSIIPLLVHAQAIFSYASQGGGDYKREIFQYKGDEYRYLSSDIGTEQKLLNYIKKAFTHNAAVYYARSQFMDHEGRMTQVNRDYGTSLDFGKATARMVSKNALSAVFELTVPYKNQGANKDVIVKLKKVEGYWRIDVSPNALF</sequence>
<evidence type="ECO:0000313" key="2">
    <source>
        <dbReference type="EMBL" id="NUU60961.1"/>
    </source>
</evidence>
<gene>
    <name evidence="2" type="ORF">HPT30_11440</name>
</gene>
<dbReference type="InterPro" id="IPR031841">
    <property type="entry name" value="Endopep_inhib"/>
</dbReference>
<comment type="caution">
    <text evidence="2">The sequence shown here is derived from an EMBL/GenBank/DDBJ whole genome shotgun (WGS) entry which is preliminary data.</text>
</comment>
<dbReference type="Gene3D" id="3.10.450.420">
    <property type="match status" value="1"/>
</dbReference>
<name>A0A850ESL4_9BACL</name>
<dbReference type="EMBL" id="JABWCS010000205">
    <property type="protein sequence ID" value="NUU60961.1"/>
    <property type="molecule type" value="Genomic_DNA"/>
</dbReference>
<keyword evidence="3" id="KW-1185">Reference proteome</keyword>
<evidence type="ECO:0000313" key="3">
    <source>
        <dbReference type="Proteomes" id="UP000564806"/>
    </source>
</evidence>
<accession>A0A850ESL4</accession>
<feature type="chain" id="PRO_5032567090" description="IseA DL-endopeptidase inhibitor" evidence="1">
    <location>
        <begin position="26"/>
        <end position="199"/>
    </location>
</feature>
<dbReference type="Proteomes" id="UP000564806">
    <property type="component" value="Unassembled WGS sequence"/>
</dbReference>